<evidence type="ECO:0000256" key="1">
    <source>
        <dbReference type="ARBA" id="ARBA00001052"/>
    </source>
</evidence>
<dbReference type="RefSeq" id="WP_015597857.1">
    <property type="nucleotide sequence ID" value="NC_021172.1"/>
</dbReference>
<keyword evidence="7 8" id="KW-0342">GTP-binding</keyword>
<comment type="subunit">
    <text evidence="4">Toroid-shaped homodecamer, composed of two pentamers of five dimers.</text>
</comment>
<dbReference type="KEGG" id="hdt:HYPDE_30748"/>
<dbReference type="InterPro" id="IPR043134">
    <property type="entry name" value="GTP-CH-I_N"/>
</dbReference>
<keyword evidence="8" id="KW-0862">Zinc</keyword>
<dbReference type="AlphaFoldDB" id="N0B2R9"/>
<keyword evidence="8" id="KW-0547">Nucleotide-binding</keyword>
<keyword evidence="6 8" id="KW-0378">Hydrolase</keyword>
<dbReference type="Pfam" id="PF01227">
    <property type="entry name" value="GTP_cyclohydroI"/>
    <property type="match status" value="1"/>
</dbReference>
<dbReference type="HAMAP" id="MF_00223">
    <property type="entry name" value="FolE"/>
    <property type="match status" value="1"/>
</dbReference>
<dbReference type="GO" id="GO:0006729">
    <property type="term" value="P:tetrahydrobiopterin biosynthetic process"/>
    <property type="evidence" value="ECO:0007669"/>
    <property type="project" value="TreeGrafter"/>
</dbReference>
<dbReference type="OrthoDB" id="9801207at2"/>
<keyword evidence="5 8" id="KW-0554">One-carbon metabolism</keyword>
<dbReference type="EC" id="3.5.4.16" evidence="8"/>
<dbReference type="GO" id="GO:0046654">
    <property type="term" value="P:tetrahydrofolate biosynthetic process"/>
    <property type="evidence" value="ECO:0007669"/>
    <property type="project" value="UniProtKB-UniRule"/>
</dbReference>
<dbReference type="NCBIfam" id="NF006825">
    <property type="entry name" value="PRK09347.1-2"/>
    <property type="match status" value="1"/>
</dbReference>
<dbReference type="NCBIfam" id="TIGR00063">
    <property type="entry name" value="folE"/>
    <property type="match status" value="1"/>
</dbReference>
<dbReference type="FunFam" id="3.30.1130.10:FF:000001">
    <property type="entry name" value="GTP cyclohydrolase 1"/>
    <property type="match status" value="1"/>
</dbReference>
<dbReference type="PANTHER" id="PTHR11109:SF7">
    <property type="entry name" value="GTP CYCLOHYDROLASE 1"/>
    <property type="match status" value="1"/>
</dbReference>
<evidence type="ECO:0000259" key="9">
    <source>
        <dbReference type="Pfam" id="PF01227"/>
    </source>
</evidence>
<gene>
    <name evidence="8" type="primary">folE</name>
    <name evidence="10" type="ORF">HYPDE_30748</name>
</gene>
<dbReference type="HOGENOM" id="CLU_049768_3_1_5"/>
<dbReference type="Gene3D" id="3.30.1130.10">
    <property type="match status" value="1"/>
</dbReference>
<reference evidence="10 11" key="1">
    <citation type="journal article" date="2013" name="Genome Announc.">
        <title>Genome sequences for three denitrifying bacterial strains isolated from a uranium- and nitrate-contaminated subsurface environment.</title>
        <authorList>
            <person name="Venkatramanan R."/>
            <person name="Prakash O."/>
            <person name="Woyke T."/>
            <person name="Chain P."/>
            <person name="Goodwin L.A."/>
            <person name="Watson D."/>
            <person name="Brooks S."/>
            <person name="Kostka J.E."/>
            <person name="Green S.J."/>
        </authorList>
    </citation>
    <scope>NUCLEOTIDE SEQUENCE [LARGE SCALE GENOMIC DNA]</scope>
    <source>
        <strain evidence="10 11">1NES1</strain>
    </source>
</reference>
<protein>
    <recommendedName>
        <fullName evidence="8">GTP cyclohydrolase 1</fullName>
        <ecNumber evidence="8">3.5.4.16</ecNumber>
    </recommendedName>
    <alternativeName>
        <fullName evidence="8">GTP cyclohydrolase I</fullName>
        <shortName evidence="8">GTP-CH-I</shortName>
    </alternativeName>
</protein>
<dbReference type="InterPro" id="IPR043133">
    <property type="entry name" value="GTP-CH-I_C/QueF"/>
</dbReference>
<keyword evidence="8" id="KW-0479">Metal-binding</keyword>
<dbReference type="GO" id="GO:0005737">
    <property type="term" value="C:cytoplasm"/>
    <property type="evidence" value="ECO:0007669"/>
    <property type="project" value="TreeGrafter"/>
</dbReference>
<accession>N0B2R9</accession>
<evidence type="ECO:0000256" key="3">
    <source>
        <dbReference type="ARBA" id="ARBA00008085"/>
    </source>
</evidence>
<comment type="similarity">
    <text evidence="3 8">Belongs to the GTP cyclohydrolase I family.</text>
</comment>
<dbReference type="UniPathway" id="UPA00848">
    <property type="reaction ID" value="UER00151"/>
</dbReference>
<name>N0B2R9_9HYPH</name>
<dbReference type="InterPro" id="IPR020602">
    <property type="entry name" value="GTP_CycHdrlase_I_dom"/>
</dbReference>
<evidence type="ECO:0000256" key="2">
    <source>
        <dbReference type="ARBA" id="ARBA00005080"/>
    </source>
</evidence>
<proteinExistence type="inferred from homology"/>
<evidence type="ECO:0000256" key="4">
    <source>
        <dbReference type="ARBA" id="ARBA00011857"/>
    </source>
</evidence>
<comment type="catalytic activity">
    <reaction evidence="1 8">
        <text>GTP + H2O = 7,8-dihydroneopterin 3'-triphosphate + formate + H(+)</text>
        <dbReference type="Rhea" id="RHEA:17473"/>
        <dbReference type="ChEBI" id="CHEBI:15377"/>
        <dbReference type="ChEBI" id="CHEBI:15378"/>
        <dbReference type="ChEBI" id="CHEBI:15740"/>
        <dbReference type="ChEBI" id="CHEBI:37565"/>
        <dbReference type="ChEBI" id="CHEBI:58462"/>
        <dbReference type="EC" id="3.5.4.16"/>
    </reaction>
</comment>
<dbReference type="EMBL" id="CP005587">
    <property type="protein sequence ID" value="AGK57824.1"/>
    <property type="molecule type" value="Genomic_DNA"/>
</dbReference>
<dbReference type="InterPro" id="IPR001474">
    <property type="entry name" value="GTP_CycHdrlase_I"/>
</dbReference>
<evidence type="ECO:0000256" key="8">
    <source>
        <dbReference type="HAMAP-Rule" id="MF_00223"/>
    </source>
</evidence>
<dbReference type="PANTHER" id="PTHR11109">
    <property type="entry name" value="GTP CYCLOHYDROLASE I"/>
    <property type="match status" value="1"/>
</dbReference>
<feature type="domain" description="GTP cyclohydrolase I" evidence="9">
    <location>
        <begin position="24"/>
        <end position="201"/>
    </location>
</feature>
<evidence type="ECO:0000313" key="10">
    <source>
        <dbReference type="EMBL" id="AGK57824.1"/>
    </source>
</evidence>
<dbReference type="GO" id="GO:0006730">
    <property type="term" value="P:one-carbon metabolic process"/>
    <property type="evidence" value="ECO:0007669"/>
    <property type="project" value="UniProtKB-UniRule"/>
</dbReference>
<comment type="subunit">
    <text evidence="8">Homopolymer.</text>
</comment>
<dbReference type="InterPro" id="IPR018234">
    <property type="entry name" value="GTP_CycHdrlase_I_CS"/>
</dbReference>
<dbReference type="STRING" id="670307.HYPDE_30748"/>
<sequence length="203" mass="22591">MKKLPLSTHVTALSPRRPSRAEAEEAVRTLIAWSGDNPARPGLEKTPERVADAFGEYFRGYKEDALAELAATFEEPSGYNDMVLLKDIAFESHCEHHIAPFFGTAHIAYLPSERIVGLSKIARVVDIFARRLQTQEGLTDQIASALEEGLRARGVAIIMSARHHCMAARGVHQRGVATVTFRFLGEFERDSALRDRFMAAVRD</sequence>
<dbReference type="Gene3D" id="1.10.286.10">
    <property type="match status" value="1"/>
</dbReference>
<evidence type="ECO:0000256" key="6">
    <source>
        <dbReference type="ARBA" id="ARBA00022801"/>
    </source>
</evidence>
<organism evidence="10 11">
    <name type="scientific">Hyphomicrobium denitrificans 1NES1</name>
    <dbReference type="NCBI Taxonomy" id="670307"/>
    <lineage>
        <taxon>Bacteria</taxon>
        <taxon>Pseudomonadati</taxon>
        <taxon>Pseudomonadota</taxon>
        <taxon>Alphaproteobacteria</taxon>
        <taxon>Hyphomicrobiales</taxon>
        <taxon>Hyphomicrobiaceae</taxon>
        <taxon>Hyphomicrobium</taxon>
    </lineage>
</organism>
<feature type="binding site" evidence="8">
    <location>
        <position position="97"/>
    </location>
    <ligand>
        <name>Zn(2+)</name>
        <dbReference type="ChEBI" id="CHEBI:29105"/>
    </ligand>
</feature>
<dbReference type="PROSITE" id="PS00859">
    <property type="entry name" value="GTP_CYCLOHYDROL_1_1"/>
    <property type="match status" value="1"/>
</dbReference>
<dbReference type="eggNOG" id="COG0302">
    <property type="taxonomic scope" value="Bacteria"/>
</dbReference>
<evidence type="ECO:0000313" key="11">
    <source>
        <dbReference type="Proteomes" id="UP000005952"/>
    </source>
</evidence>
<dbReference type="NCBIfam" id="NF006826">
    <property type="entry name" value="PRK09347.1-3"/>
    <property type="match status" value="1"/>
</dbReference>
<dbReference type="GO" id="GO:0003934">
    <property type="term" value="F:GTP cyclohydrolase I activity"/>
    <property type="evidence" value="ECO:0007669"/>
    <property type="project" value="UniProtKB-UniRule"/>
</dbReference>
<comment type="pathway">
    <text evidence="2 8">Cofactor biosynthesis; 7,8-dihydroneopterin triphosphate biosynthesis; 7,8-dihydroneopterin triphosphate from GTP: step 1/1.</text>
</comment>
<dbReference type="GO" id="GO:0005525">
    <property type="term" value="F:GTP binding"/>
    <property type="evidence" value="ECO:0007669"/>
    <property type="project" value="UniProtKB-KW"/>
</dbReference>
<feature type="binding site" evidence="8">
    <location>
        <position position="165"/>
    </location>
    <ligand>
        <name>Zn(2+)</name>
        <dbReference type="ChEBI" id="CHEBI:29105"/>
    </ligand>
</feature>
<keyword evidence="11" id="KW-1185">Reference proteome</keyword>
<dbReference type="SUPFAM" id="SSF55620">
    <property type="entry name" value="Tetrahydrobiopterin biosynthesis enzymes-like"/>
    <property type="match status" value="1"/>
</dbReference>
<feature type="binding site" evidence="8">
    <location>
        <position position="94"/>
    </location>
    <ligand>
        <name>Zn(2+)</name>
        <dbReference type="ChEBI" id="CHEBI:29105"/>
    </ligand>
</feature>
<dbReference type="Proteomes" id="UP000005952">
    <property type="component" value="Chromosome"/>
</dbReference>
<evidence type="ECO:0000256" key="5">
    <source>
        <dbReference type="ARBA" id="ARBA00022563"/>
    </source>
</evidence>
<dbReference type="GO" id="GO:0008270">
    <property type="term" value="F:zinc ion binding"/>
    <property type="evidence" value="ECO:0007669"/>
    <property type="project" value="UniProtKB-UniRule"/>
</dbReference>
<evidence type="ECO:0000256" key="7">
    <source>
        <dbReference type="ARBA" id="ARBA00023134"/>
    </source>
</evidence>